<feature type="domain" description="Swt1-like HEPN" evidence="2">
    <location>
        <begin position="12"/>
        <end position="125"/>
    </location>
</feature>
<evidence type="ECO:0000313" key="4">
    <source>
        <dbReference type="Proteomes" id="UP001499954"/>
    </source>
</evidence>
<feature type="compositionally biased region" description="Low complexity" evidence="1">
    <location>
        <begin position="1011"/>
        <end position="1032"/>
    </location>
</feature>
<name>A0ABP5BAV5_9MICO</name>
<evidence type="ECO:0000313" key="3">
    <source>
        <dbReference type="EMBL" id="GAA1939020.1"/>
    </source>
</evidence>
<evidence type="ECO:0000256" key="1">
    <source>
        <dbReference type="SAM" id="MobiDB-lite"/>
    </source>
</evidence>
<dbReference type="InterPro" id="IPR041650">
    <property type="entry name" value="HEPN_Swt1"/>
</dbReference>
<keyword evidence="4" id="KW-1185">Reference proteome</keyword>
<dbReference type="Proteomes" id="UP001499954">
    <property type="component" value="Unassembled WGS sequence"/>
</dbReference>
<comment type="caution">
    <text evidence="3">The sequence shown here is derived from an EMBL/GenBank/DDBJ whole genome shotgun (WGS) entry which is preliminary data.</text>
</comment>
<organism evidence="3 4">
    <name type="scientific">Agromyces allii</name>
    <dbReference type="NCBI Taxonomy" id="393607"/>
    <lineage>
        <taxon>Bacteria</taxon>
        <taxon>Bacillati</taxon>
        <taxon>Actinomycetota</taxon>
        <taxon>Actinomycetes</taxon>
        <taxon>Micrococcales</taxon>
        <taxon>Microbacteriaceae</taxon>
        <taxon>Agromyces</taxon>
    </lineage>
</organism>
<dbReference type="EMBL" id="BAAAMK010000001">
    <property type="protein sequence ID" value="GAA1939020.1"/>
    <property type="molecule type" value="Genomic_DNA"/>
</dbReference>
<sequence>MAMSNIDRVGAALDVLAAELEPFISRVLGPQLPDGASDWTMLLAIKDGVPGKEYSPTDPQTQLRVITEPLGSLKYAFNGALSRAEQNLASELRGVRDAWAHRKPFSADDAYRALDSVERLLRAIGAAKSADAVRKARLDVQRAAYADETRRDTRAQADMPGLASAELPPWREVLQPHADIAANDFARAEFAADLHQVATGAEASVDYNDPVEFFNRTFLTEGLKNLLGIAAKRLSGDMNAAPVVNLQTAFGGGKTHSMLAVWHLFSGRTISDYPQGVQDLVADSGVDTSVVSAEVRRVAIVGNELSPGQTWEKPDGTVIRTVWGELAWQLGGADGFAIVADADRTGTNPGASLRTLIERFAPAVILIDEWVAYARGLYGQDDLVGGTFETQFTFAQQLTEVVKSVPGALLLVSIPASDVRRDDDSPVASDLEVGGAHGRAALERLQNVVSRVAQPWTPASSTESFEIVRRRLFREPDAEARRKIDATAKAFVEYYRKSVGELPAETRETAYESRIRDAYPIHPELFDRLYGDWSTLEKFQRTRGVLRLMSAVVHALHTAGDDSPLIMPGSIPLAAAAVRDELTGYLDDGDRWKSISESDIDGTNATSVHIDREKPLFGNRALTRRIARATFMGSAATLRSSHKGVERKRMFLGVAMPGDTIGNFGTALQLLSERANYLYAESDRYWFDLQVSLNRTVSERANAVDTADVTRFLIDRLRRQSKHPTAFADVVYAPDESLDVPEAEKVRLVIAGPEHTHDGKSYDSKAHVFTHAVASTRGNSPRIGVNTIVVLAPDQTRWVDLDASARQYLAWKAVYDDRKLLDLTQGQVETAEQRMTSFNGTVDQRIRETWIWALYPQQTDGATPWSTSQTKADGASDSVIRTVGDRLEKTDVVITHFSMQSIAIELQNHLRAKWNDGRIGVGELWEYHVKYPYLARLRDKQVLLDAIAGAMRDAAWEQIGFALADGYDTASGDFLGLRLPLEDSAPAAIVDSMLLVNPALARSQREREQIASDAAAARAAEQASTTSEPATSGSGGSGSGTGSASAPRPEPTVVANARYTGAIDITPGGDIPAQLRNLAEELLVHLQGADPDTFEIRVTIDADKRSGFPDGTVRTVRENGGQLGLTKNRFEAL</sequence>
<dbReference type="Pfam" id="PF18731">
    <property type="entry name" value="HEPN_Swt1"/>
    <property type="match status" value="1"/>
</dbReference>
<dbReference type="InterPro" id="IPR007555">
    <property type="entry name" value="DUF499"/>
</dbReference>
<protein>
    <submittedName>
        <fullName evidence="3">Swt1 family HEPN domain-containing protein</fullName>
    </submittedName>
</protein>
<evidence type="ECO:0000259" key="2">
    <source>
        <dbReference type="Pfam" id="PF18731"/>
    </source>
</evidence>
<accession>A0ABP5BAV5</accession>
<dbReference type="Pfam" id="PF04465">
    <property type="entry name" value="DUF499"/>
    <property type="match status" value="1"/>
</dbReference>
<gene>
    <name evidence="3" type="ORF">GCM10009717_01750</name>
</gene>
<reference evidence="4" key="1">
    <citation type="journal article" date="2019" name="Int. J. Syst. Evol. Microbiol.">
        <title>The Global Catalogue of Microorganisms (GCM) 10K type strain sequencing project: providing services to taxonomists for standard genome sequencing and annotation.</title>
        <authorList>
            <consortium name="The Broad Institute Genomics Platform"/>
            <consortium name="The Broad Institute Genome Sequencing Center for Infectious Disease"/>
            <person name="Wu L."/>
            <person name="Ma J."/>
        </authorList>
    </citation>
    <scope>NUCLEOTIDE SEQUENCE [LARGE SCALE GENOMIC DNA]</scope>
    <source>
        <strain evidence="4">JCM 13584</strain>
    </source>
</reference>
<feature type="region of interest" description="Disordered" evidence="1">
    <location>
        <begin position="1006"/>
        <end position="1050"/>
    </location>
</feature>
<proteinExistence type="predicted"/>